<name>A0A084WHD9_ANOSI</name>
<evidence type="ECO:0000313" key="4">
    <source>
        <dbReference type="Proteomes" id="UP000030765"/>
    </source>
</evidence>
<keyword evidence="1" id="KW-0732">Signal</keyword>
<evidence type="ECO:0000256" key="1">
    <source>
        <dbReference type="SAM" id="SignalP"/>
    </source>
</evidence>
<reference evidence="3" key="2">
    <citation type="submission" date="2020-05" db="UniProtKB">
        <authorList>
            <consortium name="EnsemblMetazoa"/>
        </authorList>
    </citation>
    <scope>IDENTIFICATION</scope>
</reference>
<evidence type="ECO:0000313" key="3">
    <source>
        <dbReference type="EnsemblMetazoa" id="ASIC017650-PA"/>
    </source>
</evidence>
<organism evidence="2">
    <name type="scientific">Anopheles sinensis</name>
    <name type="common">Mosquito</name>
    <dbReference type="NCBI Taxonomy" id="74873"/>
    <lineage>
        <taxon>Eukaryota</taxon>
        <taxon>Metazoa</taxon>
        <taxon>Ecdysozoa</taxon>
        <taxon>Arthropoda</taxon>
        <taxon>Hexapoda</taxon>
        <taxon>Insecta</taxon>
        <taxon>Pterygota</taxon>
        <taxon>Neoptera</taxon>
        <taxon>Endopterygota</taxon>
        <taxon>Diptera</taxon>
        <taxon>Nematocera</taxon>
        <taxon>Culicoidea</taxon>
        <taxon>Culicidae</taxon>
        <taxon>Anophelinae</taxon>
        <taxon>Anopheles</taxon>
    </lineage>
</organism>
<feature type="signal peptide" evidence="1">
    <location>
        <begin position="1"/>
        <end position="23"/>
    </location>
</feature>
<dbReference type="AlphaFoldDB" id="A0A084WHD9"/>
<evidence type="ECO:0000313" key="2">
    <source>
        <dbReference type="EMBL" id="KFB49633.1"/>
    </source>
</evidence>
<dbReference type="EMBL" id="ATLV01023807">
    <property type="status" value="NOT_ANNOTATED_CDS"/>
    <property type="molecule type" value="Genomic_DNA"/>
</dbReference>
<dbReference type="Proteomes" id="UP000030765">
    <property type="component" value="Unassembled WGS sequence"/>
</dbReference>
<feature type="chain" id="PRO_5001784784" evidence="1">
    <location>
        <begin position="24"/>
        <end position="71"/>
    </location>
</feature>
<dbReference type="EnsemblMetazoa" id="ASIC017650-RA">
    <property type="protein sequence ID" value="ASIC017650-PA"/>
    <property type="gene ID" value="ASIC017650"/>
</dbReference>
<dbReference type="EMBL" id="KE525346">
    <property type="protein sequence ID" value="KFB49633.1"/>
    <property type="molecule type" value="Genomic_DNA"/>
</dbReference>
<reference evidence="2 4" key="1">
    <citation type="journal article" date="2014" name="BMC Genomics">
        <title>Genome sequence of Anopheles sinensis provides insight into genetics basis of mosquito competence for malaria parasites.</title>
        <authorList>
            <person name="Zhou D."/>
            <person name="Zhang D."/>
            <person name="Ding G."/>
            <person name="Shi L."/>
            <person name="Hou Q."/>
            <person name="Ye Y."/>
            <person name="Xu Y."/>
            <person name="Zhou H."/>
            <person name="Xiong C."/>
            <person name="Li S."/>
            <person name="Yu J."/>
            <person name="Hong S."/>
            <person name="Yu X."/>
            <person name="Zou P."/>
            <person name="Chen C."/>
            <person name="Chang X."/>
            <person name="Wang W."/>
            <person name="Lv Y."/>
            <person name="Sun Y."/>
            <person name="Ma L."/>
            <person name="Shen B."/>
            <person name="Zhu C."/>
        </authorList>
    </citation>
    <scope>NUCLEOTIDE SEQUENCE [LARGE SCALE GENOMIC DNA]</scope>
</reference>
<accession>A0A084WHD9</accession>
<protein>
    <submittedName>
        <fullName evidence="2 3">Uncharacterized protein</fullName>
    </submittedName>
</protein>
<proteinExistence type="predicted"/>
<gene>
    <name evidence="2" type="ORF">ZHAS_00017650</name>
</gene>
<dbReference type="VEuPathDB" id="VectorBase:ASIC017650"/>
<keyword evidence="4" id="KW-1185">Reference proteome</keyword>
<sequence>MMRRETVLRLGCALLIFVGAVEAHGHGQGSVETLLAHDLSSHEGPGDNFNNAFRAMENDIMKTTFIAGYIS</sequence>